<gene>
    <name evidence="1" type="ORF">BDK51DRAFT_31634</name>
</gene>
<dbReference type="EMBL" id="KZ999326">
    <property type="protein sequence ID" value="RKO85184.1"/>
    <property type="molecule type" value="Genomic_DNA"/>
</dbReference>
<feature type="non-terminal residue" evidence="1">
    <location>
        <position position="1"/>
    </location>
</feature>
<dbReference type="InterPro" id="IPR036412">
    <property type="entry name" value="HAD-like_sf"/>
</dbReference>
<reference evidence="2" key="1">
    <citation type="journal article" date="2018" name="Nat. Microbiol.">
        <title>Leveraging single-cell genomics to expand the fungal tree of life.</title>
        <authorList>
            <person name="Ahrendt S.R."/>
            <person name="Quandt C.A."/>
            <person name="Ciobanu D."/>
            <person name="Clum A."/>
            <person name="Salamov A."/>
            <person name="Andreopoulos B."/>
            <person name="Cheng J.F."/>
            <person name="Woyke T."/>
            <person name="Pelin A."/>
            <person name="Henrissat B."/>
            <person name="Reynolds N.K."/>
            <person name="Benny G.L."/>
            <person name="Smith M.E."/>
            <person name="James T.Y."/>
            <person name="Grigoriev I.V."/>
        </authorList>
    </citation>
    <scope>NUCLEOTIDE SEQUENCE [LARGE SCALE GENOMIC DNA]</scope>
</reference>
<dbReference type="Gene3D" id="3.40.1110.10">
    <property type="entry name" value="Calcium-transporting ATPase, cytoplasmic domain N"/>
    <property type="match status" value="1"/>
</dbReference>
<dbReference type="InterPro" id="IPR023214">
    <property type="entry name" value="HAD_sf"/>
</dbReference>
<keyword evidence="2" id="KW-1185">Reference proteome</keyword>
<dbReference type="PRINTS" id="PR00119">
    <property type="entry name" value="CATATPASE"/>
</dbReference>
<dbReference type="AlphaFoldDB" id="A0A4P9VZI4"/>
<protein>
    <submittedName>
        <fullName evidence="1">HAD-like domain-containing protein</fullName>
    </submittedName>
</protein>
<dbReference type="GO" id="GO:0005886">
    <property type="term" value="C:plasma membrane"/>
    <property type="evidence" value="ECO:0007669"/>
    <property type="project" value="TreeGrafter"/>
</dbReference>
<accession>A0A4P9VZI4</accession>
<dbReference type="InterPro" id="IPR023299">
    <property type="entry name" value="ATPase_P-typ_cyto_dom_N"/>
</dbReference>
<dbReference type="Gene3D" id="3.40.50.1000">
    <property type="entry name" value="HAD superfamily/HAD-like"/>
    <property type="match status" value="2"/>
</dbReference>
<evidence type="ECO:0000313" key="2">
    <source>
        <dbReference type="Proteomes" id="UP000269721"/>
    </source>
</evidence>
<proteinExistence type="predicted"/>
<dbReference type="Proteomes" id="UP000269721">
    <property type="component" value="Unassembled WGS sequence"/>
</dbReference>
<name>A0A4P9VZI4_9FUNG</name>
<dbReference type="GO" id="GO:0000166">
    <property type="term" value="F:nucleotide binding"/>
    <property type="evidence" value="ECO:0007669"/>
    <property type="project" value="InterPro"/>
</dbReference>
<dbReference type="PANTHER" id="PTHR24092">
    <property type="entry name" value="PROBABLE PHOSPHOLIPID-TRANSPORTING ATPASE"/>
    <property type="match status" value="1"/>
</dbReference>
<dbReference type="SUPFAM" id="SSF56784">
    <property type="entry name" value="HAD-like"/>
    <property type="match status" value="1"/>
</dbReference>
<dbReference type="GO" id="GO:0140326">
    <property type="term" value="F:ATPase-coupled intramembrane lipid transporter activity"/>
    <property type="evidence" value="ECO:0007669"/>
    <property type="project" value="TreeGrafter"/>
</dbReference>
<dbReference type="PANTHER" id="PTHR24092:SF218">
    <property type="entry name" value="PHOSPHOLIPID-TRANSPORTING ATPASE"/>
    <property type="match status" value="1"/>
</dbReference>
<dbReference type="Pfam" id="PF00702">
    <property type="entry name" value="Hydrolase"/>
    <property type="match status" value="1"/>
</dbReference>
<evidence type="ECO:0000313" key="1">
    <source>
        <dbReference type="EMBL" id="RKO85184.1"/>
    </source>
</evidence>
<dbReference type="GO" id="GO:0045332">
    <property type="term" value="P:phospholipid translocation"/>
    <property type="evidence" value="ECO:0007669"/>
    <property type="project" value="TreeGrafter"/>
</dbReference>
<sequence>VVDERLAKGQDELREATFDQLEDFAREGLRTLCVARRQISEAEYKEWNEQYHAASTAMRDREEALDAVAEIIERDLELVGATAVEDKLQDAVPATISLLREAGIKIWVLTGDKSKPRSTLASRQTSFTATCRLSLSAVPQTRPGNVGKDRPMLKAQVVRLVKKAKLAICLSVGDGANDVAMIQEAHVGVGIAGKEGVQAAMAADYEAHVGVGIAGKEGVQAVMAAD</sequence>
<dbReference type="OrthoDB" id="377733at2759"/>
<organism evidence="1 2">
    <name type="scientific">Blyttiomyces helicus</name>
    <dbReference type="NCBI Taxonomy" id="388810"/>
    <lineage>
        <taxon>Eukaryota</taxon>
        <taxon>Fungi</taxon>
        <taxon>Fungi incertae sedis</taxon>
        <taxon>Chytridiomycota</taxon>
        <taxon>Chytridiomycota incertae sedis</taxon>
        <taxon>Chytridiomycetes</taxon>
        <taxon>Chytridiomycetes incertae sedis</taxon>
        <taxon>Blyttiomyces</taxon>
    </lineage>
</organism>